<gene>
    <name evidence="1" type="ORF">PVIIG_05580</name>
</gene>
<dbReference type="Proteomes" id="UP000053562">
    <property type="component" value="Unassembled WGS sequence"/>
</dbReference>
<accession>A0A0J9VA40</accession>
<evidence type="ECO:0000313" key="2">
    <source>
        <dbReference type="Proteomes" id="UP000053562"/>
    </source>
</evidence>
<dbReference type="EMBL" id="KQ234156">
    <property type="protein sequence ID" value="KMZ82933.1"/>
    <property type="molecule type" value="Genomic_DNA"/>
</dbReference>
<dbReference type="AlphaFoldDB" id="A0A0J9VA40"/>
<name>A0A0J9VA40_PLAVI</name>
<proteinExistence type="predicted"/>
<evidence type="ECO:0000313" key="1">
    <source>
        <dbReference type="EMBL" id="KMZ82933.1"/>
    </source>
</evidence>
<protein>
    <recommendedName>
        <fullName evidence="3">PIR Superfamily Protein</fullName>
    </recommendedName>
</protein>
<dbReference type="OrthoDB" id="386822at2759"/>
<reference evidence="1 2" key="1">
    <citation type="submission" date="2011-08" db="EMBL/GenBank/DDBJ databases">
        <title>The Genome Sequence of Plasmodium vivax India VII.</title>
        <authorList>
            <consortium name="The Broad Institute Genome Sequencing Platform"/>
            <consortium name="The Broad Institute Genome Sequencing Center for Infectious Disease"/>
            <person name="Neafsey D."/>
            <person name="Carlton J."/>
            <person name="Barnwell J."/>
            <person name="Collins W."/>
            <person name="Escalante A."/>
            <person name="Mullikin J."/>
            <person name="Saul A."/>
            <person name="Guigo R."/>
            <person name="Camara F."/>
            <person name="Young S.K."/>
            <person name="Zeng Q."/>
            <person name="Gargeya S."/>
            <person name="Fitzgerald M."/>
            <person name="Haas B."/>
            <person name="Abouelleil A."/>
            <person name="Alvarado L."/>
            <person name="Arachchi H.M."/>
            <person name="Berlin A."/>
            <person name="Brown A."/>
            <person name="Chapman S.B."/>
            <person name="Chen Z."/>
            <person name="Dunbar C."/>
            <person name="Freedman E."/>
            <person name="Gearin G."/>
            <person name="Gellesch M."/>
            <person name="Goldberg J."/>
            <person name="Griggs A."/>
            <person name="Gujja S."/>
            <person name="Heiman D."/>
            <person name="Howarth C."/>
            <person name="Larson L."/>
            <person name="Lui A."/>
            <person name="MacDonald P.J.P."/>
            <person name="Montmayeur A."/>
            <person name="Murphy C."/>
            <person name="Neiman D."/>
            <person name="Pearson M."/>
            <person name="Priest M."/>
            <person name="Roberts A."/>
            <person name="Saif S."/>
            <person name="Shea T."/>
            <person name="Shenoy N."/>
            <person name="Sisk P."/>
            <person name="Stolte C."/>
            <person name="Sykes S."/>
            <person name="Wortman J."/>
            <person name="Nusbaum C."/>
            <person name="Birren B."/>
        </authorList>
    </citation>
    <scope>NUCLEOTIDE SEQUENCE [LARGE SCALE GENOMIC DNA]</scope>
    <source>
        <strain evidence="1 2">India VII</strain>
    </source>
</reference>
<sequence length="254" mass="29672">MLMEDRIDDRIKLYEHLFYWIYDNIKNSKPCDKLEQLYDELNKLRPVYFPKDKSNVQNFSIKADGFIKKKSLFLHGEILHWNVKAKEKINSKQSTSYYKYLGKCFNFYKRIKRSDNPSIKEEYGNELNTFESNFNIAISTLKEKRVKIRKEEITLPNTAICKLEWENVQETAEVQAGEQGAITDDTESVGLAPLTSIDPNVAGSWVNTKILKKDKLMENMKKNNYELLLNDVGNHDVSLNDTMYHISYNSSSNQ</sequence>
<evidence type="ECO:0008006" key="3">
    <source>
        <dbReference type="Google" id="ProtNLM"/>
    </source>
</evidence>
<organism evidence="1 2">
    <name type="scientific">Plasmodium vivax India VII</name>
    <dbReference type="NCBI Taxonomy" id="1077284"/>
    <lineage>
        <taxon>Eukaryota</taxon>
        <taxon>Sar</taxon>
        <taxon>Alveolata</taxon>
        <taxon>Apicomplexa</taxon>
        <taxon>Aconoidasida</taxon>
        <taxon>Haemosporida</taxon>
        <taxon>Plasmodiidae</taxon>
        <taxon>Plasmodium</taxon>
        <taxon>Plasmodium (Plasmodium)</taxon>
    </lineage>
</organism>